<organism evidence="1">
    <name type="scientific">Cacopsylla melanoneura</name>
    <dbReference type="NCBI Taxonomy" id="428564"/>
    <lineage>
        <taxon>Eukaryota</taxon>
        <taxon>Metazoa</taxon>
        <taxon>Ecdysozoa</taxon>
        <taxon>Arthropoda</taxon>
        <taxon>Hexapoda</taxon>
        <taxon>Insecta</taxon>
        <taxon>Pterygota</taxon>
        <taxon>Neoptera</taxon>
        <taxon>Paraneoptera</taxon>
        <taxon>Hemiptera</taxon>
        <taxon>Sternorrhyncha</taxon>
        <taxon>Psylloidea</taxon>
        <taxon>Psyllidae</taxon>
        <taxon>Psyllinae</taxon>
        <taxon>Cacopsylla</taxon>
    </lineage>
</organism>
<proteinExistence type="predicted"/>
<accession>A0A8D8TA63</accession>
<dbReference type="EMBL" id="HBUF01369773">
    <property type="protein sequence ID" value="CAG6725553.1"/>
    <property type="molecule type" value="Transcribed_RNA"/>
</dbReference>
<dbReference type="EMBL" id="HBUF01369775">
    <property type="protein sequence ID" value="CAG6725557.1"/>
    <property type="molecule type" value="Transcribed_RNA"/>
</dbReference>
<dbReference type="EMBL" id="HBUF01538877">
    <property type="protein sequence ID" value="CAG6754262.1"/>
    <property type="molecule type" value="Transcribed_RNA"/>
</dbReference>
<dbReference type="EMBL" id="HBUF01369776">
    <property type="protein sequence ID" value="CAG6725559.1"/>
    <property type="molecule type" value="Transcribed_RNA"/>
</dbReference>
<dbReference type="EMBL" id="HBUF01369774">
    <property type="protein sequence ID" value="CAG6725555.1"/>
    <property type="molecule type" value="Transcribed_RNA"/>
</dbReference>
<dbReference type="EMBL" id="HBUF01266267">
    <property type="protein sequence ID" value="CAG6684210.1"/>
    <property type="molecule type" value="Transcribed_RNA"/>
</dbReference>
<sequence length="130" mass="14735">MPPGRSNGGRGRLVQYLDSWGTGGRTQEIGSNLMATLEVRLPLAEPRQIAFRDCDEFWIKLLRERLQLLHPQLQVVGFISHSNKFLIEGLENVAGRRHNRAQLFETVTKGGIDDLVKLTIFNQRLAGRVE</sequence>
<dbReference type="EMBL" id="HBUF01538876">
    <property type="protein sequence ID" value="CAG6754260.1"/>
    <property type="molecule type" value="Transcribed_RNA"/>
</dbReference>
<name>A0A8D8TA63_9HEMI</name>
<reference evidence="1" key="1">
    <citation type="submission" date="2021-05" db="EMBL/GenBank/DDBJ databases">
        <authorList>
            <person name="Alioto T."/>
            <person name="Alioto T."/>
            <person name="Gomez Garrido J."/>
        </authorList>
    </citation>
    <scope>NUCLEOTIDE SEQUENCE</scope>
</reference>
<dbReference type="EMBL" id="HBUF01266265">
    <property type="protein sequence ID" value="CAG6684204.1"/>
    <property type="molecule type" value="Transcribed_RNA"/>
</dbReference>
<evidence type="ECO:0000313" key="1">
    <source>
        <dbReference type="EMBL" id="CAG6684204.1"/>
    </source>
</evidence>
<protein>
    <submittedName>
        <fullName evidence="1">Uncharacterized protein</fullName>
    </submittedName>
</protein>
<dbReference type="EMBL" id="HBUF01086652">
    <property type="protein sequence ID" value="CAG6634506.1"/>
    <property type="molecule type" value="Transcribed_RNA"/>
</dbReference>
<dbReference type="EMBL" id="HBUF01086651">
    <property type="protein sequence ID" value="CAG6634504.1"/>
    <property type="molecule type" value="Transcribed_RNA"/>
</dbReference>
<dbReference type="EMBL" id="HBUF01266266">
    <property type="protein sequence ID" value="CAG6684207.1"/>
    <property type="molecule type" value="Transcribed_RNA"/>
</dbReference>
<dbReference type="AlphaFoldDB" id="A0A8D8TA63"/>